<dbReference type="Pfam" id="PF20151">
    <property type="entry name" value="DUF6533"/>
    <property type="match status" value="1"/>
</dbReference>
<feature type="domain" description="DUF6533" evidence="1">
    <location>
        <begin position="28"/>
        <end position="73"/>
    </location>
</feature>
<protein>
    <recommendedName>
        <fullName evidence="1">DUF6533 domain-containing protein</fullName>
    </recommendedName>
</protein>
<proteinExistence type="predicted"/>
<evidence type="ECO:0000259" key="1">
    <source>
        <dbReference type="Pfam" id="PF20151"/>
    </source>
</evidence>
<sequence length="116" mass="13045">MSTISPPAAAAQEAALLQLIMDSQTTNYLTAAALTLVILEHISTFKEEIEYVWKSRLSLWSVLYVWTRYATLIALATDASCGFIRHARTSRDDDSSFPVMFRPMSNSKMWVCLHLG</sequence>
<dbReference type="EMBL" id="JARKIF010000001">
    <property type="protein sequence ID" value="KAJ7649850.1"/>
    <property type="molecule type" value="Genomic_DNA"/>
</dbReference>
<dbReference type="Proteomes" id="UP001221142">
    <property type="component" value="Unassembled WGS sequence"/>
</dbReference>
<dbReference type="AlphaFoldDB" id="A0AAD7CIA1"/>
<comment type="caution">
    <text evidence="2">The sequence shown here is derived from an EMBL/GenBank/DDBJ whole genome shotgun (WGS) entry which is preliminary data.</text>
</comment>
<gene>
    <name evidence="2" type="ORF">FB45DRAFT_1017286</name>
</gene>
<dbReference type="InterPro" id="IPR045340">
    <property type="entry name" value="DUF6533"/>
</dbReference>
<organism evidence="2 3">
    <name type="scientific">Roridomyces roridus</name>
    <dbReference type="NCBI Taxonomy" id="1738132"/>
    <lineage>
        <taxon>Eukaryota</taxon>
        <taxon>Fungi</taxon>
        <taxon>Dikarya</taxon>
        <taxon>Basidiomycota</taxon>
        <taxon>Agaricomycotina</taxon>
        <taxon>Agaricomycetes</taxon>
        <taxon>Agaricomycetidae</taxon>
        <taxon>Agaricales</taxon>
        <taxon>Marasmiineae</taxon>
        <taxon>Mycenaceae</taxon>
        <taxon>Roridomyces</taxon>
    </lineage>
</organism>
<evidence type="ECO:0000313" key="2">
    <source>
        <dbReference type="EMBL" id="KAJ7649850.1"/>
    </source>
</evidence>
<name>A0AAD7CIA1_9AGAR</name>
<accession>A0AAD7CIA1</accession>
<evidence type="ECO:0000313" key="3">
    <source>
        <dbReference type="Proteomes" id="UP001221142"/>
    </source>
</evidence>
<reference evidence="2" key="1">
    <citation type="submission" date="2023-03" db="EMBL/GenBank/DDBJ databases">
        <title>Massive genome expansion in bonnet fungi (Mycena s.s.) driven by repeated elements and novel gene families across ecological guilds.</title>
        <authorList>
            <consortium name="Lawrence Berkeley National Laboratory"/>
            <person name="Harder C.B."/>
            <person name="Miyauchi S."/>
            <person name="Viragh M."/>
            <person name="Kuo A."/>
            <person name="Thoen E."/>
            <person name="Andreopoulos B."/>
            <person name="Lu D."/>
            <person name="Skrede I."/>
            <person name="Drula E."/>
            <person name="Henrissat B."/>
            <person name="Morin E."/>
            <person name="Kohler A."/>
            <person name="Barry K."/>
            <person name="LaButti K."/>
            <person name="Morin E."/>
            <person name="Salamov A."/>
            <person name="Lipzen A."/>
            <person name="Mereny Z."/>
            <person name="Hegedus B."/>
            <person name="Baldrian P."/>
            <person name="Stursova M."/>
            <person name="Weitz H."/>
            <person name="Taylor A."/>
            <person name="Grigoriev I.V."/>
            <person name="Nagy L.G."/>
            <person name="Martin F."/>
            <person name="Kauserud H."/>
        </authorList>
    </citation>
    <scope>NUCLEOTIDE SEQUENCE</scope>
    <source>
        <strain evidence="2">9284</strain>
    </source>
</reference>
<keyword evidence="3" id="KW-1185">Reference proteome</keyword>